<keyword evidence="3" id="KW-1185">Reference proteome</keyword>
<accession>A0AAE0HYY4</accession>
<sequence length="238" mass="25772">MDMTDAELDRDWKPNGRRPQSTIARSFSQELVDIFRIENSVADLDEKVNQKKQQINNQTSELEALEARIREMEQRLKQGPAAVARPSGSPRSQRPPVANAFDGPNAPPPPPAKDYPTSPNRGQQQQNKYGGSSQPGTARPSQQAVPGALPPTPVGSEGECEPPVTTAHSRPRVTVVSRPSAAPPPPPRQTSSSSTARAYTNQRKVEDDSASAKSMSESVTSADYVIVPRLDGDRDQDA</sequence>
<dbReference type="Gene3D" id="1.20.5.170">
    <property type="match status" value="1"/>
</dbReference>
<evidence type="ECO:0000313" key="2">
    <source>
        <dbReference type="EMBL" id="KAK3315474.1"/>
    </source>
</evidence>
<proteinExistence type="predicted"/>
<reference evidence="2" key="1">
    <citation type="journal article" date="2023" name="Mol. Phylogenet. Evol.">
        <title>Genome-scale phylogeny and comparative genomics of the fungal order Sordariales.</title>
        <authorList>
            <person name="Hensen N."/>
            <person name="Bonometti L."/>
            <person name="Westerberg I."/>
            <person name="Brannstrom I.O."/>
            <person name="Guillou S."/>
            <person name="Cros-Aarteil S."/>
            <person name="Calhoun S."/>
            <person name="Haridas S."/>
            <person name="Kuo A."/>
            <person name="Mondo S."/>
            <person name="Pangilinan J."/>
            <person name="Riley R."/>
            <person name="LaButti K."/>
            <person name="Andreopoulos B."/>
            <person name="Lipzen A."/>
            <person name="Chen C."/>
            <person name="Yan M."/>
            <person name="Daum C."/>
            <person name="Ng V."/>
            <person name="Clum A."/>
            <person name="Steindorff A."/>
            <person name="Ohm R.A."/>
            <person name="Martin F."/>
            <person name="Silar P."/>
            <person name="Natvig D.O."/>
            <person name="Lalanne C."/>
            <person name="Gautier V."/>
            <person name="Ament-Velasquez S.L."/>
            <person name="Kruys A."/>
            <person name="Hutchinson M.I."/>
            <person name="Powell A.J."/>
            <person name="Barry K."/>
            <person name="Miller A.N."/>
            <person name="Grigoriev I.V."/>
            <person name="Debuchy R."/>
            <person name="Gladieux P."/>
            <person name="Hiltunen Thoren M."/>
            <person name="Johannesson H."/>
        </authorList>
    </citation>
    <scope>NUCLEOTIDE SEQUENCE</scope>
    <source>
        <strain evidence="2">CBS 118394</strain>
    </source>
</reference>
<evidence type="ECO:0000313" key="3">
    <source>
        <dbReference type="Proteomes" id="UP001283341"/>
    </source>
</evidence>
<dbReference type="EMBL" id="JAUEDM010000006">
    <property type="protein sequence ID" value="KAK3315474.1"/>
    <property type="molecule type" value="Genomic_DNA"/>
</dbReference>
<feature type="compositionally biased region" description="Polar residues" evidence="1">
    <location>
        <begin position="211"/>
        <end position="221"/>
    </location>
</feature>
<feature type="compositionally biased region" description="Polar residues" evidence="1">
    <location>
        <begin position="120"/>
        <end position="144"/>
    </location>
</feature>
<name>A0AAE0HYY4_9PEZI</name>
<feature type="compositionally biased region" description="Low complexity" evidence="1">
    <location>
        <begin position="85"/>
        <end position="96"/>
    </location>
</feature>
<organism evidence="2 3">
    <name type="scientific">Apodospora peruviana</name>
    <dbReference type="NCBI Taxonomy" id="516989"/>
    <lineage>
        <taxon>Eukaryota</taxon>
        <taxon>Fungi</taxon>
        <taxon>Dikarya</taxon>
        <taxon>Ascomycota</taxon>
        <taxon>Pezizomycotina</taxon>
        <taxon>Sordariomycetes</taxon>
        <taxon>Sordariomycetidae</taxon>
        <taxon>Sordariales</taxon>
        <taxon>Lasiosphaeriaceae</taxon>
        <taxon>Apodospora</taxon>
    </lineage>
</organism>
<gene>
    <name evidence="2" type="ORF">B0H66DRAFT_606356</name>
</gene>
<reference evidence="2" key="2">
    <citation type="submission" date="2023-06" db="EMBL/GenBank/DDBJ databases">
        <authorList>
            <consortium name="Lawrence Berkeley National Laboratory"/>
            <person name="Haridas S."/>
            <person name="Hensen N."/>
            <person name="Bonometti L."/>
            <person name="Westerberg I."/>
            <person name="Brannstrom I.O."/>
            <person name="Guillou S."/>
            <person name="Cros-Aarteil S."/>
            <person name="Calhoun S."/>
            <person name="Kuo A."/>
            <person name="Mondo S."/>
            <person name="Pangilinan J."/>
            <person name="Riley R."/>
            <person name="Labutti K."/>
            <person name="Andreopoulos B."/>
            <person name="Lipzen A."/>
            <person name="Chen C."/>
            <person name="Yanf M."/>
            <person name="Daum C."/>
            <person name="Ng V."/>
            <person name="Clum A."/>
            <person name="Steindorff A."/>
            <person name="Ohm R."/>
            <person name="Martin F."/>
            <person name="Silar P."/>
            <person name="Natvig D."/>
            <person name="Lalanne C."/>
            <person name="Gautier V."/>
            <person name="Ament-Velasquez S.L."/>
            <person name="Kruys A."/>
            <person name="Hutchinson M.I."/>
            <person name="Powell A.J."/>
            <person name="Barry K."/>
            <person name="Miller A.N."/>
            <person name="Grigoriev I.V."/>
            <person name="Debuchy R."/>
            <person name="Gladieux P."/>
            <person name="Thoren M.H."/>
            <person name="Johannesson H."/>
        </authorList>
    </citation>
    <scope>NUCLEOTIDE SEQUENCE</scope>
    <source>
        <strain evidence="2">CBS 118394</strain>
    </source>
</reference>
<feature type="region of interest" description="Disordered" evidence="1">
    <location>
        <begin position="72"/>
        <end position="238"/>
    </location>
</feature>
<evidence type="ECO:0000256" key="1">
    <source>
        <dbReference type="SAM" id="MobiDB-lite"/>
    </source>
</evidence>
<comment type="caution">
    <text evidence="2">The sequence shown here is derived from an EMBL/GenBank/DDBJ whole genome shotgun (WGS) entry which is preliminary data.</text>
</comment>
<protein>
    <submittedName>
        <fullName evidence="2">Uncharacterized protein</fullName>
    </submittedName>
</protein>
<feature type="region of interest" description="Disordered" evidence="1">
    <location>
        <begin position="1"/>
        <end position="24"/>
    </location>
</feature>
<dbReference type="AlphaFoldDB" id="A0AAE0HYY4"/>
<dbReference type="Proteomes" id="UP001283341">
    <property type="component" value="Unassembled WGS sequence"/>
</dbReference>